<dbReference type="PANTHER" id="PTHR23051">
    <property type="entry name" value="SOLUTE CARRIER FAMILY 35, MEMBER F5"/>
    <property type="match status" value="1"/>
</dbReference>
<dbReference type="GO" id="GO:0016020">
    <property type="term" value="C:membrane"/>
    <property type="evidence" value="ECO:0007669"/>
    <property type="project" value="UniProtKB-SubCell"/>
</dbReference>
<comment type="subcellular location">
    <subcellularLocation>
        <location evidence="1">Membrane</location>
        <topology evidence="1">Multi-pass membrane protein</topology>
    </subcellularLocation>
</comment>
<keyword evidence="5 7" id="KW-0472">Membrane</keyword>
<evidence type="ECO:0000256" key="7">
    <source>
        <dbReference type="SAM" id="Phobius"/>
    </source>
</evidence>
<sequence>MFNWFVANYTYQVALSETEAGMVNVLSSTSSLFTLILAAIFPSNQADKFTLSKLIAVFLSIIGIVSMMEFFLVKSIN</sequence>
<gene>
    <name evidence="9" type="ORF">NQ314_012876</name>
</gene>
<keyword evidence="4 7" id="KW-1133">Transmembrane helix</keyword>
<feature type="domain" description="EamA" evidence="8">
    <location>
        <begin position="2"/>
        <end position="65"/>
    </location>
</feature>
<keyword evidence="3 7" id="KW-0812">Transmembrane</keyword>
<organism evidence="9 10">
    <name type="scientific">Rhamnusium bicolor</name>
    <dbReference type="NCBI Taxonomy" id="1586634"/>
    <lineage>
        <taxon>Eukaryota</taxon>
        <taxon>Metazoa</taxon>
        <taxon>Ecdysozoa</taxon>
        <taxon>Arthropoda</taxon>
        <taxon>Hexapoda</taxon>
        <taxon>Insecta</taxon>
        <taxon>Pterygota</taxon>
        <taxon>Neoptera</taxon>
        <taxon>Endopterygota</taxon>
        <taxon>Coleoptera</taxon>
        <taxon>Polyphaga</taxon>
        <taxon>Cucujiformia</taxon>
        <taxon>Chrysomeloidea</taxon>
        <taxon>Cerambycidae</taxon>
        <taxon>Lepturinae</taxon>
        <taxon>Rhagiini</taxon>
        <taxon>Rhamnusium</taxon>
    </lineage>
</organism>
<dbReference type="SUPFAM" id="SSF103481">
    <property type="entry name" value="Multidrug resistance efflux transporter EmrE"/>
    <property type="match status" value="1"/>
</dbReference>
<feature type="transmembrane region" description="Helical" evidence="7">
    <location>
        <begin position="20"/>
        <end position="42"/>
    </location>
</feature>
<evidence type="ECO:0000256" key="5">
    <source>
        <dbReference type="ARBA" id="ARBA00023136"/>
    </source>
</evidence>
<evidence type="ECO:0000256" key="1">
    <source>
        <dbReference type="ARBA" id="ARBA00004141"/>
    </source>
</evidence>
<evidence type="ECO:0000256" key="4">
    <source>
        <dbReference type="ARBA" id="ARBA00022989"/>
    </source>
</evidence>
<evidence type="ECO:0000256" key="3">
    <source>
        <dbReference type="ARBA" id="ARBA00022692"/>
    </source>
</evidence>
<dbReference type="InterPro" id="IPR000620">
    <property type="entry name" value="EamA_dom"/>
</dbReference>
<name>A0AAV8XAL1_9CUCU</name>
<dbReference type="AlphaFoldDB" id="A0AAV8XAL1"/>
<evidence type="ECO:0000256" key="6">
    <source>
        <dbReference type="ARBA" id="ARBA00040744"/>
    </source>
</evidence>
<dbReference type="InterPro" id="IPR037185">
    <property type="entry name" value="EmrE-like"/>
</dbReference>
<evidence type="ECO:0000259" key="8">
    <source>
        <dbReference type="Pfam" id="PF00892"/>
    </source>
</evidence>
<dbReference type="EMBL" id="JANEYF010003577">
    <property type="protein sequence ID" value="KAJ8935456.1"/>
    <property type="molecule type" value="Genomic_DNA"/>
</dbReference>
<comment type="similarity">
    <text evidence="2">Belongs to the SLC35F solute transporter family.</text>
</comment>
<proteinExistence type="inferred from homology"/>
<protein>
    <recommendedName>
        <fullName evidence="6">Solute carrier family 35 member F5</fullName>
    </recommendedName>
</protein>
<dbReference type="PANTHER" id="PTHR23051:SF0">
    <property type="entry name" value="SOLUTE CARRIER FAMILY 35 MEMBER F5"/>
    <property type="match status" value="1"/>
</dbReference>
<reference evidence="9" key="1">
    <citation type="journal article" date="2023" name="Insect Mol. Biol.">
        <title>Genome sequencing provides insights into the evolution of gene families encoding plant cell wall-degrading enzymes in longhorned beetles.</title>
        <authorList>
            <person name="Shin N.R."/>
            <person name="Okamura Y."/>
            <person name="Kirsch R."/>
            <person name="Pauchet Y."/>
        </authorList>
    </citation>
    <scope>NUCLEOTIDE SEQUENCE</scope>
    <source>
        <strain evidence="9">RBIC_L_NR</strain>
    </source>
</reference>
<evidence type="ECO:0000313" key="9">
    <source>
        <dbReference type="EMBL" id="KAJ8935456.1"/>
    </source>
</evidence>
<comment type="caution">
    <text evidence="9">The sequence shown here is derived from an EMBL/GenBank/DDBJ whole genome shotgun (WGS) entry which is preliminary data.</text>
</comment>
<accession>A0AAV8XAL1</accession>
<evidence type="ECO:0000313" key="10">
    <source>
        <dbReference type="Proteomes" id="UP001162156"/>
    </source>
</evidence>
<evidence type="ECO:0000256" key="2">
    <source>
        <dbReference type="ARBA" id="ARBA00007863"/>
    </source>
</evidence>
<dbReference type="Pfam" id="PF00892">
    <property type="entry name" value="EamA"/>
    <property type="match status" value="1"/>
</dbReference>
<feature type="transmembrane region" description="Helical" evidence="7">
    <location>
        <begin position="54"/>
        <end position="73"/>
    </location>
</feature>
<dbReference type="Proteomes" id="UP001162156">
    <property type="component" value="Unassembled WGS sequence"/>
</dbReference>
<keyword evidence="10" id="KW-1185">Reference proteome</keyword>